<feature type="region of interest" description="Disordered" evidence="1">
    <location>
        <begin position="80"/>
        <end position="101"/>
    </location>
</feature>
<dbReference type="AlphaFoldDB" id="A0A0R3W5B8"/>
<reference evidence="2 3" key="2">
    <citation type="submission" date="2018-11" db="EMBL/GenBank/DDBJ databases">
        <authorList>
            <consortium name="Pathogen Informatics"/>
        </authorList>
    </citation>
    <scope>NUCLEOTIDE SEQUENCE [LARGE SCALE GENOMIC DNA]</scope>
</reference>
<organism evidence="4">
    <name type="scientific">Taenia asiatica</name>
    <name type="common">Asian tapeworm</name>
    <dbReference type="NCBI Taxonomy" id="60517"/>
    <lineage>
        <taxon>Eukaryota</taxon>
        <taxon>Metazoa</taxon>
        <taxon>Spiralia</taxon>
        <taxon>Lophotrochozoa</taxon>
        <taxon>Platyhelminthes</taxon>
        <taxon>Cestoda</taxon>
        <taxon>Eucestoda</taxon>
        <taxon>Cyclophyllidea</taxon>
        <taxon>Taeniidae</taxon>
        <taxon>Taenia</taxon>
    </lineage>
</organism>
<gene>
    <name evidence="2" type="ORF">TASK_LOCUS5305</name>
</gene>
<evidence type="ECO:0000313" key="2">
    <source>
        <dbReference type="EMBL" id="VDK34850.1"/>
    </source>
</evidence>
<sequence>MMALFGPLAMVDDFCPRLSSLTVIPAPVNSAEDGGCPIIFNKKPSSVVSLRNSILSKSRSIDPETVNQGNECVTAQSPILSNDQDFQPPVVENSPSDEKGNVDVVQLSPPLAHEEGNPSSIVVDQEHNFPRSPVLLDESMSPIEMHNEPTSVSVIVISSNSSKEAEEKGSEDTPGKNQTTTAESADGGISALEQSITGLQGGDRYLHSTTLRSYSHSPISRTRQGRKARRRNTEPVGRESNEVFSFGSYGDLELNFGTGPDLGVTQRVPEVSSVDNRATMVSALPSPLLCPVLSPEVTSLAGPRQQGYFPRRASLVARESINLSLQALYTPMKFGSDRAFCFDSGAGNASQVWMKN</sequence>
<name>A0A0R3W5B8_TAEAS</name>
<accession>A0A0R3W5B8</accession>
<feature type="region of interest" description="Disordered" evidence="1">
    <location>
        <begin position="160"/>
        <end position="187"/>
    </location>
</feature>
<evidence type="ECO:0000313" key="3">
    <source>
        <dbReference type="Proteomes" id="UP000282613"/>
    </source>
</evidence>
<dbReference type="WBParaSite" id="TASK_0000530401-mRNA-1">
    <property type="protein sequence ID" value="TASK_0000530401-mRNA-1"/>
    <property type="gene ID" value="TASK_0000530401"/>
</dbReference>
<dbReference type="OrthoDB" id="6280724at2759"/>
<feature type="compositionally biased region" description="Basic and acidic residues" evidence="1">
    <location>
        <begin position="163"/>
        <end position="174"/>
    </location>
</feature>
<feature type="region of interest" description="Disordered" evidence="1">
    <location>
        <begin position="209"/>
        <end position="237"/>
    </location>
</feature>
<keyword evidence="3" id="KW-1185">Reference proteome</keyword>
<dbReference type="EMBL" id="UYRS01018406">
    <property type="protein sequence ID" value="VDK34850.1"/>
    <property type="molecule type" value="Genomic_DNA"/>
</dbReference>
<evidence type="ECO:0000256" key="1">
    <source>
        <dbReference type="SAM" id="MobiDB-lite"/>
    </source>
</evidence>
<dbReference type="Proteomes" id="UP000282613">
    <property type="component" value="Unassembled WGS sequence"/>
</dbReference>
<proteinExistence type="predicted"/>
<evidence type="ECO:0000313" key="4">
    <source>
        <dbReference type="WBParaSite" id="TASK_0000530401-mRNA-1"/>
    </source>
</evidence>
<dbReference type="STRING" id="60517.A0A0R3W5B8"/>
<reference evidence="4" key="1">
    <citation type="submission" date="2017-02" db="UniProtKB">
        <authorList>
            <consortium name="WormBaseParasite"/>
        </authorList>
    </citation>
    <scope>IDENTIFICATION</scope>
</reference>
<protein>
    <submittedName>
        <fullName evidence="4">Pecanex-like protein</fullName>
    </submittedName>
</protein>
<feature type="compositionally biased region" description="Polar residues" evidence="1">
    <location>
        <begin position="209"/>
        <end position="222"/>
    </location>
</feature>